<feature type="domain" description="Core-binding (CB)" evidence="8">
    <location>
        <begin position="76"/>
        <end position="161"/>
    </location>
</feature>
<evidence type="ECO:0000256" key="3">
    <source>
        <dbReference type="ARBA" id="ARBA00022908"/>
    </source>
</evidence>
<keyword evidence="3" id="KW-0229">DNA integration</keyword>
<dbReference type="PANTHER" id="PTHR30349:SF64">
    <property type="entry name" value="PROPHAGE INTEGRASE INTD-RELATED"/>
    <property type="match status" value="1"/>
</dbReference>
<evidence type="ECO:0000256" key="4">
    <source>
        <dbReference type="ARBA" id="ARBA00023125"/>
    </source>
</evidence>
<accession>A0AAW4J0G2</accession>
<dbReference type="PROSITE" id="PS51900">
    <property type="entry name" value="CB"/>
    <property type="match status" value="1"/>
</dbReference>
<reference evidence="9" key="1">
    <citation type="submission" date="2020-12" db="EMBL/GenBank/DDBJ databases">
        <title>Comparative genomics of Clostridium perfringens reveals patterns of host-associated phylogenetic clades and virulence factors.</title>
        <authorList>
            <person name="Smith A.H."/>
            <person name="Geier R."/>
        </authorList>
    </citation>
    <scope>NUCLEOTIDE SEQUENCE</scope>
    <source>
        <strain evidence="9">CHD30677R</strain>
    </source>
</reference>
<name>A0AAW4J0G2_CLOPF</name>
<dbReference type="Gene3D" id="1.10.150.130">
    <property type="match status" value="1"/>
</dbReference>
<dbReference type="Pfam" id="PF14659">
    <property type="entry name" value="Phage_int_SAM_3"/>
    <property type="match status" value="1"/>
</dbReference>
<feature type="domain" description="Tyr recombinase" evidence="7">
    <location>
        <begin position="185"/>
        <end position="391"/>
    </location>
</feature>
<dbReference type="GO" id="GO:0006310">
    <property type="term" value="P:DNA recombination"/>
    <property type="evidence" value="ECO:0007669"/>
    <property type="project" value="UniProtKB-KW"/>
</dbReference>
<dbReference type="Gene3D" id="1.10.443.10">
    <property type="entry name" value="Intergrase catalytic core"/>
    <property type="match status" value="1"/>
</dbReference>
<organism evidence="9 10">
    <name type="scientific">Clostridium perfringens</name>
    <dbReference type="NCBI Taxonomy" id="1502"/>
    <lineage>
        <taxon>Bacteria</taxon>
        <taxon>Bacillati</taxon>
        <taxon>Bacillota</taxon>
        <taxon>Clostridia</taxon>
        <taxon>Eubacteriales</taxon>
        <taxon>Clostridiaceae</taxon>
        <taxon>Clostridium</taxon>
    </lineage>
</organism>
<dbReference type="PROSITE" id="PS51898">
    <property type="entry name" value="TYR_RECOMBINASE"/>
    <property type="match status" value="1"/>
</dbReference>
<sequence>METAKKGKPKAKGNGQGTIYKMSNGKFRGQLTIGYNENGSPKRKSFIGKTKKEVSDKMKAFYVDNNRGLLPTDDRITLSEWFYTWLFTYRIHDLKASSFERYEGLYRNYIESSSLGKIKLIDLRTHHIQAYYNSLVAEEGKSPSTIKTINKCLKSCLNQALKEGYITKNYCTLITLPKGSESPKEIINIFTLEEQQTFMKECMNNKNGMLYILALGTGLRLGEILALKWTDINFKNNYIDINKAIKSTYKIDSKGNREFQIIEQQPKTKNSIRTVPLNNNLIELLQQHRKKQMIDRDSNIEIYFDNNLVFSTPIGNYLNESNVRKTFKRILKKCDLKELRFHDLRHTFATRLFENGVPPKTVQTILGHSDISTTLNIYTHVMKDTKDKAIDKLNFLFKLGENLR</sequence>
<dbReference type="EMBL" id="JAENQP010000020">
    <property type="protein sequence ID" value="MBO3360366.1"/>
    <property type="molecule type" value="Genomic_DNA"/>
</dbReference>
<keyword evidence="4 6" id="KW-0238">DNA-binding</keyword>
<dbReference type="InterPro" id="IPR013762">
    <property type="entry name" value="Integrase-like_cat_sf"/>
</dbReference>
<dbReference type="InterPro" id="IPR010998">
    <property type="entry name" value="Integrase_recombinase_N"/>
</dbReference>
<evidence type="ECO:0000256" key="5">
    <source>
        <dbReference type="ARBA" id="ARBA00023172"/>
    </source>
</evidence>
<evidence type="ECO:0000313" key="9">
    <source>
        <dbReference type="EMBL" id="MBO3360366.1"/>
    </source>
</evidence>
<keyword evidence="5" id="KW-0233">DNA recombination</keyword>
<evidence type="ECO:0000256" key="6">
    <source>
        <dbReference type="PROSITE-ProRule" id="PRU01248"/>
    </source>
</evidence>
<evidence type="ECO:0000259" key="7">
    <source>
        <dbReference type="PROSITE" id="PS51898"/>
    </source>
</evidence>
<dbReference type="PANTHER" id="PTHR30349">
    <property type="entry name" value="PHAGE INTEGRASE-RELATED"/>
    <property type="match status" value="1"/>
</dbReference>
<comment type="similarity">
    <text evidence="2">Belongs to the 'phage' integrase family.</text>
</comment>
<dbReference type="GO" id="GO:0015074">
    <property type="term" value="P:DNA integration"/>
    <property type="evidence" value="ECO:0007669"/>
    <property type="project" value="UniProtKB-KW"/>
</dbReference>
<evidence type="ECO:0000256" key="1">
    <source>
        <dbReference type="ARBA" id="ARBA00003283"/>
    </source>
</evidence>
<dbReference type="InterPro" id="IPR011010">
    <property type="entry name" value="DNA_brk_join_enz"/>
</dbReference>
<dbReference type="Pfam" id="PF00589">
    <property type="entry name" value="Phage_integrase"/>
    <property type="match status" value="1"/>
</dbReference>
<dbReference type="InterPro" id="IPR004107">
    <property type="entry name" value="Integrase_SAM-like_N"/>
</dbReference>
<evidence type="ECO:0000313" key="10">
    <source>
        <dbReference type="Proteomes" id="UP000668068"/>
    </source>
</evidence>
<protein>
    <submittedName>
        <fullName evidence="9">Site-specific integrase</fullName>
    </submittedName>
</protein>
<dbReference type="GO" id="GO:0003677">
    <property type="term" value="F:DNA binding"/>
    <property type="evidence" value="ECO:0007669"/>
    <property type="project" value="UniProtKB-UniRule"/>
</dbReference>
<dbReference type="InterPro" id="IPR050090">
    <property type="entry name" value="Tyrosine_recombinase_XerCD"/>
</dbReference>
<gene>
    <name evidence="9" type="ORF">JJB47_16605</name>
</gene>
<dbReference type="SUPFAM" id="SSF56349">
    <property type="entry name" value="DNA breaking-rejoining enzymes"/>
    <property type="match status" value="1"/>
</dbReference>
<dbReference type="CDD" id="cd01189">
    <property type="entry name" value="INT_ICEBs1_C_like"/>
    <property type="match status" value="1"/>
</dbReference>
<evidence type="ECO:0000259" key="8">
    <source>
        <dbReference type="PROSITE" id="PS51900"/>
    </source>
</evidence>
<comment type="function">
    <text evidence="1">Site-specific tyrosine recombinase, which acts by catalyzing the cutting and rejoining of the recombining DNA molecules.</text>
</comment>
<evidence type="ECO:0000256" key="2">
    <source>
        <dbReference type="ARBA" id="ARBA00008857"/>
    </source>
</evidence>
<dbReference type="AlphaFoldDB" id="A0AAW4J0G2"/>
<dbReference type="InterPro" id="IPR002104">
    <property type="entry name" value="Integrase_catalytic"/>
</dbReference>
<comment type="caution">
    <text evidence="9">The sequence shown here is derived from an EMBL/GenBank/DDBJ whole genome shotgun (WGS) entry which is preliminary data.</text>
</comment>
<proteinExistence type="inferred from homology"/>
<dbReference type="RefSeq" id="WP_003479129.1">
    <property type="nucleotide sequence ID" value="NZ_JAENQO010000020.1"/>
</dbReference>
<dbReference type="InterPro" id="IPR044068">
    <property type="entry name" value="CB"/>
</dbReference>
<dbReference type="Proteomes" id="UP000668068">
    <property type="component" value="Unassembled WGS sequence"/>
</dbReference>